<evidence type="ECO:0000256" key="1">
    <source>
        <dbReference type="SAM" id="Phobius"/>
    </source>
</evidence>
<dbReference type="EMBL" id="JAUSUQ010000001">
    <property type="protein sequence ID" value="MDQ0337635.1"/>
    <property type="molecule type" value="Genomic_DNA"/>
</dbReference>
<dbReference type="Pfam" id="PF07187">
    <property type="entry name" value="DUF1405"/>
    <property type="match status" value="1"/>
</dbReference>
<gene>
    <name evidence="2" type="ORF">J2S00_000405</name>
</gene>
<feature type="transmembrane region" description="Helical" evidence="1">
    <location>
        <begin position="21"/>
        <end position="39"/>
    </location>
</feature>
<feature type="transmembrane region" description="Helical" evidence="1">
    <location>
        <begin position="175"/>
        <end position="194"/>
    </location>
</feature>
<accession>A0ABU0CQ41</accession>
<evidence type="ECO:0000313" key="3">
    <source>
        <dbReference type="Proteomes" id="UP001232445"/>
    </source>
</evidence>
<keyword evidence="3" id="KW-1185">Reference proteome</keyword>
<dbReference type="PANTHER" id="PTHR40042:SF1">
    <property type="entry name" value="DUF1405 DOMAIN-CONTAINING PROTEIN"/>
    <property type="match status" value="1"/>
</dbReference>
<proteinExistence type="predicted"/>
<organism evidence="2 3">
    <name type="scientific">Caldalkalibacillus uzonensis</name>
    <dbReference type="NCBI Taxonomy" id="353224"/>
    <lineage>
        <taxon>Bacteria</taxon>
        <taxon>Bacillati</taxon>
        <taxon>Bacillota</taxon>
        <taxon>Bacilli</taxon>
        <taxon>Bacillales</taxon>
        <taxon>Bacillaceae</taxon>
        <taxon>Caldalkalibacillus</taxon>
    </lineage>
</organism>
<keyword evidence="1" id="KW-0812">Transmembrane</keyword>
<comment type="caution">
    <text evidence="2">The sequence shown here is derived from an EMBL/GenBank/DDBJ whole genome shotgun (WGS) entry which is preliminary data.</text>
</comment>
<feature type="transmembrane region" description="Helical" evidence="1">
    <location>
        <begin position="82"/>
        <end position="101"/>
    </location>
</feature>
<protein>
    <submittedName>
        <fullName evidence="2">Membrane protein YpjA</fullName>
    </submittedName>
</protein>
<name>A0ABU0CQ41_9BACI</name>
<sequence>MNAVMLWFKWLTKWLGQRSGLWTLLVINTLGTIYGYYWYKNQLAATEWYLLPFVPDSPTASLFFCFVLVAFLMGRQWRFVEAFAAVTLFKYGVWATVMIVWTGLLGGELTWQHYMLIFSHIGMAVQALLYIPYFSFKLHHLLLVATWTLTNDVLDYTLGIFPWLNYRLHPFLPQIYTFTVCLSLVGLLIFYLSVVCRGKRVARHVPKRH</sequence>
<feature type="transmembrane region" description="Helical" evidence="1">
    <location>
        <begin position="113"/>
        <end position="134"/>
    </location>
</feature>
<keyword evidence="1" id="KW-1133">Transmembrane helix</keyword>
<dbReference type="RefSeq" id="WP_307334893.1">
    <property type="nucleotide sequence ID" value="NZ_JAUSUQ010000001.1"/>
</dbReference>
<evidence type="ECO:0000313" key="2">
    <source>
        <dbReference type="EMBL" id="MDQ0337635.1"/>
    </source>
</evidence>
<keyword evidence="1" id="KW-0472">Membrane</keyword>
<dbReference type="Proteomes" id="UP001232445">
    <property type="component" value="Unassembled WGS sequence"/>
</dbReference>
<feature type="transmembrane region" description="Helical" evidence="1">
    <location>
        <begin position="59"/>
        <end position="75"/>
    </location>
</feature>
<reference evidence="2 3" key="1">
    <citation type="submission" date="2023-07" db="EMBL/GenBank/DDBJ databases">
        <title>Genomic Encyclopedia of Type Strains, Phase IV (KMG-IV): sequencing the most valuable type-strain genomes for metagenomic binning, comparative biology and taxonomic classification.</title>
        <authorList>
            <person name="Goeker M."/>
        </authorList>
    </citation>
    <scope>NUCLEOTIDE SEQUENCE [LARGE SCALE GENOMIC DNA]</scope>
    <source>
        <strain evidence="2 3">DSM 17740</strain>
    </source>
</reference>
<feature type="transmembrane region" description="Helical" evidence="1">
    <location>
        <begin position="141"/>
        <end position="163"/>
    </location>
</feature>
<dbReference type="InterPro" id="IPR009845">
    <property type="entry name" value="DUF1405"/>
</dbReference>
<dbReference type="PANTHER" id="PTHR40042">
    <property type="entry name" value="HYPOTHETICAL MEMBRANE SPANNING PROTEIN"/>
    <property type="match status" value="1"/>
</dbReference>